<evidence type="ECO:0000256" key="3">
    <source>
        <dbReference type="ARBA" id="ARBA00022448"/>
    </source>
</evidence>
<keyword evidence="5" id="KW-0732">Signal</keyword>
<dbReference type="InterPro" id="IPR000015">
    <property type="entry name" value="Fimb_usher"/>
</dbReference>
<organism evidence="8 9">
    <name type="scientific">Salmonella enterica subsp. arizonae</name>
    <dbReference type="NCBI Taxonomy" id="59203"/>
    <lineage>
        <taxon>Bacteria</taxon>
        <taxon>Pseudomonadati</taxon>
        <taxon>Pseudomonadota</taxon>
        <taxon>Gammaproteobacteria</taxon>
        <taxon>Enterobacterales</taxon>
        <taxon>Enterobacteriaceae</taxon>
        <taxon>Salmonella</taxon>
    </lineage>
</organism>
<dbReference type="PANTHER" id="PTHR30451">
    <property type="entry name" value="OUTER MEMBRANE USHER PROTEIN"/>
    <property type="match status" value="1"/>
</dbReference>
<keyword evidence="3" id="KW-0813">Transport</keyword>
<proteinExistence type="inferred from homology"/>
<evidence type="ECO:0000256" key="5">
    <source>
        <dbReference type="ARBA" id="ARBA00022729"/>
    </source>
</evidence>
<dbReference type="Gene3D" id="2.60.40.3110">
    <property type="match status" value="1"/>
</dbReference>
<comment type="similarity">
    <text evidence="2">Belongs to the fimbrial export usher family.</text>
</comment>
<dbReference type="GO" id="GO:0009297">
    <property type="term" value="P:pilus assembly"/>
    <property type="evidence" value="ECO:0007669"/>
    <property type="project" value="InterPro"/>
</dbReference>
<dbReference type="FunFam" id="2.60.40.3110:FF:000001">
    <property type="entry name" value="Putative fimbrial outer membrane usher"/>
    <property type="match status" value="1"/>
</dbReference>
<evidence type="ECO:0000256" key="1">
    <source>
        <dbReference type="ARBA" id="ARBA00004571"/>
    </source>
</evidence>
<protein>
    <submittedName>
        <fullName evidence="8">Outer membrane usher protein FimD</fullName>
    </submittedName>
</protein>
<reference evidence="8 9" key="1">
    <citation type="submission" date="2018-06" db="EMBL/GenBank/DDBJ databases">
        <authorList>
            <consortium name="Pathogen Informatics"/>
            <person name="Doyle S."/>
        </authorList>
    </citation>
    <scope>NUCLEOTIDE SEQUENCE [LARGE SCALE GENOMIC DNA]</scope>
    <source>
        <strain evidence="8 9">NCTC8297</strain>
    </source>
</reference>
<dbReference type="EMBL" id="UGXG01000002">
    <property type="protein sequence ID" value="SUG49615.1"/>
    <property type="molecule type" value="Genomic_DNA"/>
</dbReference>
<dbReference type="AlphaFoldDB" id="A0A379TJ65"/>
<keyword evidence="6" id="KW-0472">Membrane</keyword>
<comment type="subcellular location">
    <subcellularLocation>
        <location evidence="1">Cell outer membrane</location>
        <topology evidence="1">Multi-pass membrane protein</topology>
    </subcellularLocation>
</comment>
<dbReference type="Proteomes" id="UP000254741">
    <property type="component" value="Unassembled WGS sequence"/>
</dbReference>
<keyword evidence="4" id="KW-0812">Transmembrane</keyword>
<evidence type="ECO:0000256" key="6">
    <source>
        <dbReference type="ARBA" id="ARBA00023136"/>
    </source>
</evidence>
<evidence type="ECO:0000256" key="7">
    <source>
        <dbReference type="ARBA" id="ARBA00023237"/>
    </source>
</evidence>
<evidence type="ECO:0000313" key="9">
    <source>
        <dbReference type="Proteomes" id="UP000254741"/>
    </source>
</evidence>
<gene>
    <name evidence="8" type="primary">fimD_7</name>
    <name evidence="8" type="ORF">NCTC8297_04959</name>
</gene>
<name>A0A379TJ65_SALER</name>
<dbReference type="PANTHER" id="PTHR30451:SF21">
    <property type="entry name" value="FIMBRIAL USHER DOMAIN-CONTAINING PROTEIN YDET-RELATED"/>
    <property type="match status" value="1"/>
</dbReference>
<dbReference type="Pfam" id="PF00577">
    <property type="entry name" value="Usher"/>
    <property type="match status" value="1"/>
</dbReference>
<evidence type="ECO:0000313" key="8">
    <source>
        <dbReference type="EMBL" id="SUG49615.1"/>
    </source>
</evidence>
<accession>A0A379TJ65</accession>
<dbReference type="GO" id="GO:0009279">
    <property type="term" value="C:cell outer membrane"/>
    <property type="evidence" value="ECO:0007669"/>
    <property type="project" value="UniProtKB-SubCell"/>
</dbReference>
<dbReference type="GO" id="GO:0015473">
    <property type="term" value="F:fimbrial usher porin activity"/>
    <property type="evidence" value="ECO:0007669"/>
    <property type="project" value="InterPro"/>
</dbReference>
<evidence type="ECO:0000256" key="2">
    <source>
        <dbReference type="ARBA" id="ARBA00008064"/>
    </source>
</evidence>
<evidence type="ECO:0000256" key="4">
    <source>
        <dbReference type="ARBA" id="ARBA00022692"/>
    </source>
</evidence>
<sequence length="198" mass="21340">MPFLQGELTAGDSLYLLRIVRQSFLFAGYSWASDDNMLPDSMKGFAPTIHGIARSNAQVTIWQNGYIINQRYMPPGAFTINDLYPTAASGDLTVEVKESDGAINRYNVPYSAVPILQREGGLKYAATVAEYRGDGNQKEKVKFGQATLIWGLAHGFTVYGGTQLSSKYHALAIGSGANLGDWGRGVAGCHPGHQYAGG</sequence>
<keyword evidence="7" id="KW-0998">Cell outer membrane</keyword>